<organism evidence="2 3">
    <name type="scientific">Adineta steineri</name>
    <dbReference type="NCBI Taxonomy" id="433720"/>
    <lineage>
        <taxon>Eukaryota</taxon>
        <taxon>Metazoa</taxon>
        <taxon>Spiralia</taxon>
        <taxon>Gnathifera</taxon>
        <taxon>Rotifera</taxon>
        <taxon>Eurotatoria</taxon>
        <taxon>Bdelloidea</taxon>
        <taxon>Adinetida</taxon>
        <taxon>Adinetidae</taxon>
        <taxon>Adineta</taxon>
    </lineage>
</organism>
<reference evidence="2" key="1">
    <citation type="submission" date="2021-02" db="EMBL/GenBank/DDBJ databases">
        <authorList>
            <person name="Nowell W R."/>
        </authorList>
    </citation>
    <scope>NUCLEOTIDE SEQUENCE</scope>
</reference>
<dbReference type="EMBL" id="CAJOAZ010010865">
    <property type="protein sequence ID" value="CAF4227715.1"/>
    <property type="molecule type" value="Genomic_DNA"/>
</dbReference>
<feature type="region of interest" description="Disordered" evidence="1">
    <location>
        <begin position="1"/>
        <end position="25"/>
    </location>
</feature>
<feature type="compositionally biased region" description="Polar residues" evidence="1">
    <location>
        <begin position="1"/>
        <end position="22"/>
    </location>
</feature>
<sequence>STTLSKSSYKSDVTDHGSSSGTGHKPVQILQKWIALKVGRK</sequence>
<evidence type="ECO:0000313" key="2">
    <source>
        <dbReference type="EMBL" id="CAF4227715.1"/>
    </source>
</evidence>
<name>A0A820CWB1_9BILA</name>
<gene>
    <name evidence="2" type="ORF">OXD698_LOCUS42223</name>
</gene>
<comment type="caution">
    <text evidence="2">The sequence shown here is derived from an EMBL/GenBank/DDBJ whole genome shotgun (WGS) entry which is preliminary data.</text>
</comment>
<protein>
    <submittedName>
        <fullName evidence="2">Uncharacterized protein</fullName>
    </submittedName>
</protein>
<evidence type="ECO:0000313" key="3">
    <source>
        <dbReference type="Proteomes" id="UP000663844"/>
    </source>
</evidence>
<dbReference type="AlphaFoldDB" id="A0A820CWB1"/>
<evidence type="ECO:0000256" key="1">
    <source>
        <dbReference type="SAM" id="MobiDB-lite"/>
    </source>
</evidence>
<dbReference type="Proteomes" id="UP000663844">
    <property type="component" value="Unassembled WGS sequence"/>
</dbReference>
<proteinExistence type="predicted"/>
<accession>A0A820CWB1</accession>
<feature type="non-terminal residue" evidence="2">
    <location>
        <position position="1"/>
    </location>
</feature>